<dbReference type="Pfam" id="PF00708">
    <property type="entry name" value="Acylphosphatase"/>
    <property type="match status" value="1"/>
</dbReference>
<dbReference type="STRING" id="28230.SAMN05878443_1072"/>
<dbReference type="InterPro" id="IPR001792">
    <property type="entry name" value="Acylphosphatase-like_dom"/>
</dbReference>
<dbReference type="InterPro" id="IPR036046">
    <property type="entry name" value="Acylphosphatase-like_dom_sf"/>
</dbReference>
<comment type="catalytic activity">
    <reaction evidence="4 5">
        <text>an acyl phosphate + H2O = a carboxylate + phosphate + H(+)</text>
        <dbReference type="Rhea" id="RHEA:14965"/>
        <dbReference type="ChEBI" id="CHEBI:15377"/>
        <dbReference type="ChEBI" id="CHEBI:15378"/>
        <dbReference type="ChEBI" id="CHEBI:29067"/>
        <dbReference type="ChEBI" id="CHEBI:43474"/>
        <dbReference type="ChEBI" id="CHEBI:59918"/>
        <dbReference type="EC" id="3.6.1.7"/>
    </reaction>
</comment>
<dbReference type="PANTHER" id="PTHR47268:SF4">
    <property type="entry name" value="ACYLPHOSPHATASE"/>
    <property type="match status" value="1"/>
</dbReference>
<dbReference type="Proteomes" id="UP000184758">
    <property type="component" value="Unassembled WGS sequence"/>
</dbReference>
<evidence type="ECO:0000256" key="2">
    <source>
        <dbReference type="ARBA" id="ARBA00012150"/>
    </source>
</evidence>
<name>A0A1N6G7W9_9LACT</name>
<feature type="active site" evidence="5">
    <location>
        <position position="36"/>
    </location>
</feature>
<keyword evidence="9" id="KW-1185">Reference proteome</keyword>
<evidence type="ECO:0000313" key="8">
    <source>
        <dbReference type="EMBL" id="SIO03615.1"/>
    </source>
</evidence>
<evidence type="ECO:0000259" key="7">
    <source>
        <dbReference type="PROSITE" id="PS51160"/>
    </source>
</evidence>
<dbReference type="Gene3D" id="3.30.70.100">
    <property type="match status" value="1"/>
</dbReference>
<evidence type="ECO:0000256" key="3">
    <source>
        <dbReference type="ARBA" id="ARBA00015991"/>
    </source>
</evidence>
<feature type="domain" description="Acylphosphatase-like" evidence="7">
    <location>
        <begin position="3"/>
        <end position="91"/>
    </location>
</feature>
<keyword evidence="5" id="KW-0378">Hydrolase</keyword>
<organism evidence="8 9">
    <name type="scientific">Carnobacterium alterfunditum</name>
    <dbReference type="NCBI Taxonomy" id="28230"/>
    <lineage>
        <taxon>Bacteria</taxon>
        <taxon>Bacillati</taxon>
        <taxon>Bacillota</taxon>
        <taxon>Bacilli</taxon>
        <taxon>Lactobacillales</taxon>
        <taxon>Carnobacteriaceae</taxon>
        <taxon>Carnobacterium</taxon>
    </lineage>
</organism>
<reference evidence="9" key="1">
    <citation type="submission" date="2016-11" db="EMBL/GenBank/DDBJ databases">
        <authorList>
            <person name="Varghese N."/>
            <person name="Submissions S."/>
        </authorList>
    </citation>
    <scope>NUCLEOTIDE SEQUENCE [LARGE SCALE GENOMIC DNA]</scope>
    <source>
        <strain evidence="9">313</strain>
    </source>
</reference>
<proteinExistence type="inferred from homology"/>
<comment type="similarity">
    <text evidence="1 6">Belongs to the acylphosphatase family.</text>
</comment>
<dbReference type="InterPro" id="IPR020456">
    <property type="entry name" value="Acylphosphatase"/>
</dbReference>
<dbReference type="PROSITE" id="PS51160">
    <property type="entry name" value="ACYLPHOSPHATASE_3"/>
    <property type="match status" value="1"/>
</dbReference>
<evidence type="ECO:0000256" key="1">
    <source>
        <dbReference type="ARBA" id="ARBA00005614"/>
    </source>
</evidence>
<dbReference type="GO" id="GO:0003998">
    <property type="term" value="F:acylphosphatase activity"/>
    <property type="evidence" value="ECO:0007669"/>
    <property type="project" value="UniProtKB-EC"/>
</dbReference>
<evidence type="ECO:0000256" key="4">
    <source>
        <dbReference type="ARBA" id="ARBA00047645"/>
    </source>
</evidence>
<feature type="active site" evidence="5">
    <location>
        <position position="18"/>
    </location>
</feature>
<evidence type="ECO:0000256" key="5">
    <source>
        <dbReference type="PROSITE-ProRule" id="PRU00520"/>
    </source>
</evidence>
<sequence>MKKVSIRVVGSVQGVGFRFSTKLVADQIGVYGIVRNEPDGSVYIEANGDPEKIDLFIEKIRNSPSPSGYVDSIIVEELPSLKIRDKFTISN</sequence>
<dbReference type="EMBL" id="FSRN01000001">
    <property type="protein sequence ID" value="SIO03615.1"/>
    <property type="molecule type" value="Genomic_DNA"/>
</dbReference>
<dbReference type="PROSITE" id="PS00150">
    <property type="entry name" value="ACYLPHOSPHATASE_1"/>
    <property type="match status" value="1"/>
</dbReference>
<evidence type="ECO:0000313" key="9">
    <source>
        <dbReference type="Proteomes" id="UP000184758"/>
    </source>
</evidence>
<dbReference type="PANTHER" id="PTHR47268">
    <property type="entry name" value="ACYLPHOSPHATASE"/>
    <property type="match status" value="1"/>
</dbReference>
<dbReference type="AlphaFoldDB" id="A0A1N6G7W9"/>
<protein>
    <recommendedName>
        <fullName evidence="3 5">acylphosphatase</fullName>
        <ecNumber evidence="2 5">3.6.1.7</ecNumber>
    </recommendedName>
</protein>
<dbReference type="EC" id="3.6.1.7" evidence="2 5"/>
<dbReference type="InterPro" id="IPR017968">
    <property type="entry name" value="Acylphosphatase_CS"/>
</dbReference>
<dbReference type="SUPFAM" id="SSF54975">
    <property type="entry name" value="Acylphosphatase/BLUF domain-like"/>
    <property type="match status" value="1"/>
</dbReference>
<accession>A0A1N6G7W9</accession>
<evidence type="ECO:0000256" key="6">
    <source>
        <dbReference type="RuleBase" id="RU004168"/>
    </source>
</evidence>
<gene>
    <name evidence="8" type="ORF">SAMN05878443_1072</name>
</gene>
<dbReference type="eggNOG" id="COG1254">
    <property type="taxonomic scope" value="Bacteria"/>
</dbReference>